<dbReference type="PANTHER" id="PTHR42760">
    <property type="entry name" value="SHORT-CHAIN DEHYDROGENASES/REDUCTASES FAMILY MEMBER"/>
    <property type="match status" value="1"/>
</dbReference>
<name>A0A1M4X911_9HYPH</name>
<dbReference type="Proteomes" id="UP000184485">
    <property type="component" value="Unassembled WGS sequence"/>
</dbReference>
<dbReference type="InterPro" id="IPR020904">
    <property type="entry name" value="Sc_DH/Rdtase_CS"/>
</dbReference>
<dbReference type="PANTHER" id="PTHR42760:SF133">
    <property type="entry name" value="3-OXOACYL-[ACYL-CARRIER-PROTEIN] REDUCTASE"/>
    <property type="match status" value="1"/>
</dbReference>
<dbReference type="OrthoDB" id="9795647at2"/>
<sequence>MSKYMITAPSAPLPVRTPRILPVHEGKSFVVTGGSGGIGKAIAGLLLAQGAHVVVADLKPASAEATAEELGGAGKGCFAVAMDVGSQSSVAAGIDAAAAALGTIDGLVNCAAIVLHSDPLEISWDDWRRQFEINLFGAYEASRLVAKRMIDAGTRGAIVSIASEAGKKGHKESLAYSASKAALISMTRMLSETLAPHDINVNCVCPGGVATPMLREVSEAYSGFTGEGAPAIFDKMLSQQLIRHLQPIEVARVTSFLLTDDAMLIRGQAVNADAGETPY</sequence>
<keyword evidence="2" id="KW-0560">Oxidoreductase</keyword>
<dbReference type="InterPro" id="IPR036291">
    <property type="entry name" value="NAD(P)-bd_dom_sf"/>
</dbReference>
<evidence type="ECO:0000256" key="1">
    <source>
        <dbReference type="ARBA" id="ARBA00006484"/>
    </source>
</evidence>
<proteinExistence type="inferred from homology"/>
<comment type="similarity">
    <text evidence="1 3">Belongs to the short-chain dehydrogenases/reductases (SDR) family.</text>
</comment>
<dbReference type="RefSeq" id="WP_084526878.1">
    <property type="nucleotide sequence ID" value="NZ_FQUP01000001.1"/>
</dbReference>
<keyword evidence="6" id="KW-1185">Reference proteome</keyword>
<evidence type="ECO:0000313" key="5">
    <source>
        <dbReference type="EMBL" id="SHE89984.1"/>
    </source>
</evidence>
<dbReference type="EMBL" id="FQUP01000001">
    <property type="protein sequence ID" value="SHE89984.1"/>
    <property type="molecule type" value="Genomic_DNA"/>
</dbReference>
<dbReference type="STRING" id="1122133.SAMN02745157_1188"/>
<dbReference type="PRINTS" id="PR00080">
    <property type="entry name" value="SDRFAMILY"/>
</dbReference>
<dbReference type="GO" id="GO:0048038">
    <property type="term" value="F:quinone binding"/>
    <property type="evidence" value="ECO:0007669"/>
    <property type="project" value="TreeGrafter"/>
</dbReference>
<feature type="domain" description="Ketoreductase" evidence="4">
    <location>
        <begin position="27"/>
        <end position="202"/>
    </location>
</feature>
<dbReference type="SMART" id="SM00822">
    <property type="entry name" value="PKS_KR"/>
    <property type="match status" value="1"/>
</dbReference>
<dbReference type="InterPro" id="IPR057326">
    <property type="entry name" value="KR_dom"/>
</dbReference>
<dbReference type="SUPFAM" id="SSF51735">
    <property type="entry name" value="NAD(P)-binding Rossmann-fold domains"/>
    <property type="match status" value="1"/>
</dbReference>
<dbReference type="GO" id="GO:0016616">
    <property type="term" value="F:oxidoreductase activity, acting on the CH-OH group of donors, NAD or NADP as acceptor"/>
    <property type="evidence" value="ECO:0007669"/>
    <property type="project" value="UniProtKB-ARBA"/>
</dbReference>
<reference evidence="5 6" key="1">
    <citation type="submission" date="2016-11" db="EMBL/GenBank/DDBJ databases">
        <authorList>
            <person name="Jaros S."/>
            <person name="Januszkiewicz K."/>
            <person name="Wedrychowicz H."/>
        </authorList>
    </citation>
    <scope>NUCLEOTIDE SEQUENCE [LARGE SCALE GENOMIC DNA]</scope>
    <source>
        <strain evidence="5 6">DSM 19436</strain>
    </source>
</reference>
<dbReference type="CDD" id="cd05233">
    <property type="entry name" value="SDR_c"/>
    <property type="match status" value="1"/>
</dbReference>
<dbReference type="PROSITE" id="PS00061">
    <property type="entry name" value="ADH_SHORT"/>
    <property type="match status" value="1"/>
</dbReference>
<organism evidence="5 6">
    <name type="scientific">Kaistia soli DSM 19436</name>
    <dbReference type="NCBI Taxonomy" id="1122133"/>
    <lineage>
        <taxon>Bacteria</taxon>
        <taxon>Pseudomonadati</taxon>
        <taxon>Pseudomonadota</taxon>
        <taxon>Alphaproteobacteria</taxon>
        <taxon>Hyphomicrobiales</taxon>
        <taxon>Kaistiaceae</taxon>
        <taxon>Kaistia</taxon>
    </lineage>
</organism>
<dbReference type="GO" id="GO:0006633">
    <property type="term" value="P:fatty acid biosynthetic process"/>
    <property type="evidence" value="ECO:0007669"/>
    <property type="project" value="TreeGrafter"/>
</dbReference>
<dbReference type="InterPro" id="IPR002347">
    <property type="entry name" value="SDR_fam"/>
</dbReference>
<evidence type="ECO:0000256" key="3">
    <source>
        <dbReference type="RuleBase" id="RU000363"/>
    </source>
</evidence>
<evidence type="ECO:0000256" key="2">
    <source>
        <dbReference type="ARBA" id="ARBA00023002"/>
    </source>
</evidence>
<dbReference type="Gene3D" id="3.40.50.720">
    <property type="entry name" value="NAD(P)-binding Rossmann-like Domain"/>
    <property type="match status" value="1"/>
</dbReference>
<accession>A0A1M4X911</accession>
<dbReference type="FunFam" id="3.40.50.720:FF:000084">
    <property type="entry name" value="Short-chain dehydrogenase reductase"/>
    <property type="match status" value="1"/>
</dbReference>
<dbReference type="Pfam" id="PF00106">
    <property type="entry name" value="adh_short"/>
    <property type="match status" value="1"/>
</dbReference>
<gene>
    <name evidence="5" type="ORF">SAMN02745157_1188</name>
</gene>
<dbReference type="PRINTS" id="PR00081">
    <property type="entry name" value="GDHRDH"/>
</dbReference>
<dbReference type="AlphaFoldDB" id="A0A1M4X911"/>
<evidence type="ECO:0000259" key="4">
    <source>
        <dbReference type="SMART" id="SM00822"/>
    </source>
</evidence>
<protein>
    <submittedName>
        <fullName evidence="5">D-sorbitol dehydrogenase (Acceptor)</fullName>
    </submittedName>
</protein>
<evidence type="ECO:0000313" key="6">
    <source>
        <dbReference type="Proteomes" id="UP000184485"/>
    </source>
</evidence>